<dbReference type="RefSeq" id="WP_090121881.1">
    <property type="nucleotide sequence ID" value="NZ_FNNJ01000002.1"/>
</dbReference>
<organism evidence="1 2">
    <name type="scientific">Lutibacter oricola</name>
    <dbReference type="NCBI Taxonomy" id="762486"/>
    <lineage>
        <taxon>Bacteria</taxon>
        <taxon>Pseudomonadati</taxon>
        <taxon>Bacteroidota</taxon>
        <taxon>Flavobacteriia</taxon>
        <taxon>Flavobacteriales</taxon>
        <taxon>Flavobacteriaceae</taxon>
        <taxon>Lutibacter</taxon>
    </lineage>
</organism>
<dbReference type="STRING" id="762486.SAMN05444411_102589"/>
<proteinExistence type="predicted"/>
<evidence type="ECO:0000313" key="2">
    <source>
        <dbReference type="Proteomes" id="UP000199595"/>
    </source>
</evidence>
<keyword evidence="2" id="KW-1185">Reference proteome</keyword>
<dbReference type="Proteomes" id="UP000199595">
    <property type="component" value="Unassembled WGS sequence"/>
</dbReference>
<accession>A0A1H2XZ77</accession>
<dbReference type="OrthoDB" id="9812355at2"/>
<dbReference type="EMBL" id="FNNJ01000002">
    <property type="protein sequence ID" value="SDW97888.1"/>
    <property type="molecule type" value="Genomic_DNA"/>
</dbReference>
<sequence>MKFIIALFLFFYSINFYTQKNSFNTKWFLNKTVNCSTNKPINDSKWNIEFDTLNKALITFNNLGLKKEVNYTINDSLLKVNDIFYEVKKVTIDTLMLSINNNKICKTYIFESKLFLNKKQKQKYFTHNGELVFYTNKINSPKLNGSSNLLHYFSNSFQYGNTQNSKCNVTFYFIITKTGALIEPRGSISCLKKSNKKIIEILEKTKNKWTPMFINNTAVNSFVRIHFKHNVEIH</sequence>
<evidence type="ECO:0008006" key="3">
    <source>
        <dbReference type="Google" id="ProtNLM"/>
    </source>
</evidence>
<name>A0A1H2XZ77_9FLAO</name>
<gene>
    <name evidence="1" type="ORF">SAMN05444411_102589</name>
</gene>
<reference evidence="1 2" key="1">
    <citation type="submission" date="2016-10" db="EMBL/GenBank/DDBJ databases">
        <authorList>
            <person name="de Groot N.N."/>
        </authorList>
    </citation>
    <scope>NUCLEOTIDE SEQUENCE [LARGE SCALE GENOMIC DNA]</scope>
    <source>
        <strain evidence="1 2">DSM 24956</strain>
    </source>
</reference>
<protein>
    <recommendedName>
        <fullName evidence="3">TonB protein C-terminal</fullName>
    </recommendedName>
</protein>
<dbReference type="AlphaFoldDB" id="A0A1H2XZ77"/>
<evidence type="ECO:0000313" key="1">
    <source>
        <dbReference type="EMBL" id="SDW97888.1"/>
    </source>
</evidence>